<dbReference type="EMBL" id="JTLV02000001">
    <property type="protein sequence ID" value="PQM31257.1"/>
    <property type="molecule type" value="Genomic_DNA"/>
</dbReference>
<dbReference type="Proteomes" id="UP000031565">
    <property type="component" value="Unassembled WGS sequence"/>
</dbReference>
<dbReference type="InterPro" id="IPR008971">
    <property type="entry name" value="HSP40/DnaJ_pept-bd"/>
</dbReference>
<comment type="caution">
    <text evidence="1">The sequence shown here is derived from an EMBL/GenBank/DDBJ whole genome shotgun (WGS) entry which is preliminary data.</text>
</comment>
<evidence type="ECO:0000313" key="1">
    <source>
        <dbReference type="EMBL" id="PQM31257.1"/>
    </source>
</evidence>
<dbReference type="GO" id="GO:0051082">
    <property type="term" value="F:unfolded protein binding"/>
    <property type="evidence" value="ECO:0007669"/>
    <property type="project" value="InterPro"/>
</dbReference>
<dbReference type="GO" id="GO:0006457">
    <property type="term" value="P:protein folding"/>
    <property type="evidence" value="ECO:0007669"/>
    <property type="project" value="InterPro"/>
</dbReference>
<reference evidence="1 2" key="1">
    <citation type="journal article" date="2015" name="MBio">
        <title>Genome sequence of the Drosophila melanogaster male-killing Spiroplasma strain MSRO endosymbiont.</title>
        <authorList>
            <person name="Paredes J.C."/>
            <person name="Herren J.K."/>
            <person name="Schupfer F."/>
            <person name="Marin R."/>
            <person name="Claverol S."/>
            <person name="Kuo C.H."/>
            <person name="Lemaitre B."/>
            <person name="Beven L."/>
        </authorList>
    </citation>
    <scope>NUCLEOTIDE SEQUENCE [LARGE SCALE GENOMIC DNA]</scope>
    <source>
        <strain evidence="1 2">MSRO</strain>
    </source>
</reference>
<dbReference type="AlphaFoldDB" id="A0A2P6FCT2"/>
<keyword evidence="2" id="KW-1185">Reference proteome</keyword>
<organism evidence="1 2">
    <name type="scientific">Spiroplasma poulsonii</name>
    <dbReference type="NCBI Taxonomy" id="2138"/>
    <lineage>
        <taxon>Bacteria</taxon>
        <taxon>Bacillati</taxon>
        <taxon>Mycoplasmatota</taxon>
        <taxon>Mollicutes</taxon>
        <taxon>Entomoplasmatales</taxon>
        <taxon>Spiroplasmataceae</taxon>
        <taxon>Spiroplasma</taxon>
    </lineage>
</organism>
<dbReference type="STRING" id="2138.SMSRO_v1c10270"/>
<gene>
    <name evidence="1" type="primary">dnaJ_4</name>
    <name evidence="1" type="ORF">SMSRO_SF010740</name>
</gene>
<dbReference type="InterPro" id="IPR036410">
    <property type="entry name" value="HSP_DnaJ_Cys-rich_dom_sf"/>
</dbReference>
<sequence>MKAVNVISSGKANVTLLVEENCKICDGTGYYLENDFDYFCSTCSGFGRYEEQKIIVVYLPSLSKPKQKVTIHRVGHAGYAGGERGGVRLKLVLY</sequence>
<accession>A0A2P6FCT2</accession>
<name>A0A2P6FCT2_9MOLU</name>
<dbReference type="SUPFAM" id="SSF49493">
    <property type="entry name" value="HSP40/DnaJ peptide-binding domain"/>
    <property type="match status" value="1"/>
</dbReference>
<dbReference type="RefSeq" id="WP_040093360.1">
    <property type="nucleotide sequence ID" value="NZ_CM020866.1"/>
</dbReference>
<dbReference type="SUPFAM" id="SSF57938">
    <property type="entry name" value="DnaJ/Hsp40 cysteine-rich domain"/>
    <property type="match status" value="1"/>
</dbReference>
<protein>
    <submittedName>
        <fullName evidence="1">Chaperone protein DnaJ</fullName>
    </submittedName>
</protein>
<dbReference type="Gene3D" id="2.60.260.20">
    <property type="entry name" value="Urease metallochaperone UreE, N-terminal domain"/>
    <property type="match status" value="1"/>
</dbReference>
<proteinExistence type="predicted"/>
<dbReference type="Gene3D" id="2.10.230.10">
    <property type="entry name" value="Heat shock protein DnaJ, cysteine-rich domain"/>
    <property type="match status" value="1"/>
</dbReference>
<evidence type="ECO:0000313" key="2">
    <source>
        <dbReference type="Proteomes" id="UP000031565"/>
    </source>
</evidence>